<feature type="chain" id="PRO_5042149970" evidence="1">
    <location>
        <begin position="20"/>
        <end position="216"/>
    </location>
</feature>
<feature type="signal peptide" evidence="1">
    <location>
        <begin position="1"/>
        <end position="19"/>
    </location>
</feature>
<protein>
    <submittedName>
        <fullName evidence="2">Uncharacterized protein</fullName>
    </submittedName>
</protein>
<reference evidence="2 3" key="1">
    <citation type="journal article" date="2021" name="Sci. Rep.">
        <title>The genome of the diatom Chaetoceros tenuissimus carries an ancient integrated fragment of an extant virus.</title>
        <authorList>
            <person name="Hongo Y."/>
            <person name="Kimura K."/>
            <person name="Takaki Y."/>
            <person name="Yoshida Y."/>
            <person name="Baba S."/>
            <person name="Kobayashi G."/>
            <person name="Nagasaki K."/>
            <person name="Hano T."/>
            <person name="Tomaru Y."/>
        </authorList>
    </citation>
    <scope>NUCLEOTIDE SEQUENCE [LARGE SCALE GENOMIC DNA]</scope>
    <source>
        <strain evidence="2 3">NIES-3715</strain>
    </source>
</reference>
<dbReference type="Proteomes" id="UP001054902">
    <property type="component" value="Unassembled WGS sequence"/>
</dbReference>
<dbReference type="InterPro" id="IPR032801">
    <property type="entry name" value="PXL2A/B/C"/>
</dbReference>
<sequence>MKISVVSSALALLSVKVQSFSVVPRTLTLSTGDKSTSCISLAAEAPCEIPVDAPEFQRLTDINDGGKLLRSAVQLDEDSEIAGPIFVSIGDEDKLKTFLDQNPKIPKENMFVDDYTFDAYKKVGFKSFTEMDKEVVKEVKMTAPNLSFKEWMGYFSNVGKVTPIPKGMKFGEVPEGVLRLGGTFVVKGDKVLYQWNDRLPGDHPDIQEVLEIAKSA</sequence>
<gene>
    <name evidence="2" type="ORF">CTEN210_04904</name>
</gene>
<comment type="caution">
    <text evidence="2">The sequence shown here is derived from an EMBL/GenBank/DDBJ whole genome shotgun (WGS) entry which is preliminary data.</text>
</comment>
<dbReference type="AlphaFoldDB" id="A0AAD3CM34"/>
<dbReference type="Pfam" id="PF13911">
    <property type="entry name" value="AhpC-TSA_2"/>
    <property type="match status" value="1"/>
</dbReference>
<proteinExistence type="predicted"/>
<keyword evidence="1" id="KW-0732">Signal</keyword>
<keyword evidence="3" id="KW-1185">Reference proteome</keyword>
<name>A0AAD3CM34_9STRA</name>
<evidence type="ECO:0000313" key="2">
    <source>
        <dbReference type="EMBL" id="GFH48428.1"/>
    </source>
</evidence>
<evidence type="ECO:0000313" key="3">
    <source>
        <dbReference type="Proteomes" id="UP001054902"/>
    </source>
</evidence>
<dbReference type="EMBL" id="BLLK01000027">
    <property type="protein sequence ID" value="GFH48428.1"/>
    <property type="molecule type" value="Genomic_DNA"/>
</dbReference>
<evidence type="ECO:0000256" key="1">
    <source>
        <dbReference type="SAM" id="SignalP"/>
    </source>
</evidence>
<accession>A0AAD3CM34</accession>
<organism evidence="2 3">
    <name type="scientific">Chaetoceros tenuissimus</name>
    <dbReference type="NCBI Taxonomy" id="426638"/>
    <lineage>
        <taxon>Eukaryota</taxon>
        <taxon>Sar</taxon>
        <taxon>Stramenopiles</taxon>
        <taxon>Ochrophyta</taxon>
        <taxon>Bacillariophyta</taxon>
        <taxon>Coscinodiscophyceae</taxon>
        <taxon>Chaetocerotophycidae</taxon>
        <taxon>Chaetocerotales</taxon>
        <taxon>Chaetocerotaceae</taxon>
        <taxon>Chaetoceros</taxon>
    </lineage>
</organism>